<keyword evidence="11" id="KW-1185">Reference proteome</keyword>
<comment type="cofactor">
    <cofactor evidence="1">
        <name>heme b</name>
        <dbReference type="ChEBI" id="CHEBI:60344"/>
    </cofactor>
</comment>
<evidence type="ECO:0000313" key="10">
    <source>
        <dbReference type="EMBL" id="KAL2048674.1"/>
    </source>
</evidence>
<evidence type="ECO:0000256" key="2">
    <source>
        <dbReference type="ARBA" id="ARBA00022559"/>
    </source>
</evidence>
<keyword evidence="4" id="KW-0479">Metal-binding</keyword>
<evidence type="ECO:0000259" key="9">
    <source>
        <dbReference type="PROSITE" id="PS51405"/>
    </source>
</evidence>
<dbReference type="PANTHER" id="PTHR33577">
    <property type="entry name" value="STERIGMATOCYSTIN BIOSYNTHESIS PEROXIDASE STCC-RELATED"/>
    <property type="match status" value="1"/>
</dbReference>
<keyword evidence="6" id="KW-0408">Iron</keyword>
<accession>A0ABR4ASJ6</accession>
<dbReference type="InterPro" id="IPR000028">
    <property type="entry name" value="Chloroperoxidase"/>
</dbReference>
<dbReference type="Proteomes" id="UP001590950">
    <property type="component" value="Unassembled WGS sequence"/>
</dbReference>
<evidence type="ECO:0000313" key="11">
    <source>
        <dbReference type="Proteomes" id="UP001590950"/>
    </source>
</evidence>
<feature type="signal peptide" evidence="8">
    <location>
        <begin position="1"/>
        <end position="17"/>
    </location>
</feature>
<protein>
    <recommendedName>
        <fullName evidence="9">Heme haloperoxidase family profile domain-containing protein</fullName>
    </recommendedName>
</protein>
<dbReference type="SUPFAM" id="SSF47571">
    <property type="entry name" value="Cloroperoxidase"/>
    <property type="match status" value="1"/>
</dbReference>
<feature type="chain" id="PRO_5046540158" description="Heme haloperoxidase family profile domain-containing protein" evidence="8">
    <location>
        <begin position="18"/>
        <end position="431"/>
    </location>
</feature>
<reference evidence="10 11" key="1">
    <citation type="submission" date="2024-09" db="EMBL/GenBank/DDBJ databases">
        <title>Rethinking Asexuality: The Enigmatic Case of Functional Sexual Genes in Lepraria (Stereocaulaceae).</title>
        <authorList>
            <person name="Doellman M."/>
            <person name="Sun Y."/>
            <person name="Barcenas-Pena A."/>
            <person name="Lumbsch H.T."/>
            <person name="Grewe F."/>
        </authorList>
    </citation>
    <scope>NUCLEOTIDE SEQUENCE [LARGE SCALE GENOMIC DNA]</scope>
    <source>
        <strain evidence="10 11">Mercado 3170</strain>
    </source>
</reference>
<keyword evidence="2" id="KW-0575">Peroxidase</keyword>
<dbReference type="InterPro" id="IPR036851">
    <property type="entry name" value="Chloroperoxidase-like_sf"/>
</dbReference>
<sequence length="431" mass="45600">MLTKIALLALSAQQIAAFPSYLSEVFLNKRNAELAAAGSPCPHIAAELAKRQAPGVTPPFDAAEQYVSNTGANVFVPPGPTDQRGPCPGLNAMANHGYLPHSGVGTIDDFINGCQTAFGMGADLADFLAVYGAIFDGDLTSYSIGGPAAGLNLLGLLGTPEGLSGSHNKYEGDVSPTRGDLYQYGNDYLLQLSQFSALYELGQQNGNSIDLAVLTAYRTTRFQESVSQNPYFFNAPFSGVAAQPAAWSFIYRFMANKSAEHPEGLLTGDVLKSFYSITGDYPNFKYTPGHEAFPDNWYKRNPADYYTIPYLAVDTLAMALQHTEFLSVGGNTGTTNSFTGVDPAALTGGVFTAQNLLQGNNLICFGFEASLQAAPDILSGLYVNTAAALSKLTGAVSKATSGLGCPQLSSLNTAQFSKYPGYTKLSTAGNY</sequence>
<evidence type="ECO:0000256" key="7">
    <source>
        <dbReference type="ARBA" id="ARBA00025795"/>
    </source>
</evidence>
<dbReference type="Gene3D" id="1.10.489.10">
    <property type="entry name" value="Chloroperoxidase-like"/>
    <property type="match status" value="1"/>
</dbReference>
<gene>
    <name evidence="10" type="ORF">N7G274_000586</name>
</gene>
<evidence type="ECO:0000256" key="4">
    <source>
        <dbReference type="ARBA" id="ARBA00022723"/>
    </source>
</evidence>
<dbReference type="EMBL" id="JBEFKJ010000001">
    <property type="protein sequence ID" value="KAL2048674.1"/>
    <property type="molecule type" value="Genomic_DNA"/>
</dbReference>
<keyword evidence="3" id="KW-0349">Heme</keyword>
<evidence type="ECO:0000256" key="3">
    <source>
        <dbReference type="ARBA" id="ARBA00022617"/>
    </source>
</evidence>
<evidence type="ECO:0000256" key="8">
    <source>
        <dbReference type="SAM" id="SignalP"/>
    </source>
</evidence>
<dbReference type="Pfam" id="PF01328">
    <property type="entry name" value="Peroxidase_2"/>
    <property type="match status" value="1"/>
</dbReference>
<name>A0ABR4ASJ6_9LECA</name>
<keyword evidence="8" id="KW-0732">Signal</keyword>
<keyword evidence="5" id="KW-0560">Oxidoreductase</keyword>
<feature type="domain" description="Heme haloperoxidase family profile" evidence="9">
    <location>
        <begin position="71"/>
        <end position="313"/>
    </location>
</feature>
<evidence type="ECO:0000256" key="1">
    <source>
        <dbReference type="ARBA" id="ARBA00001970"/>
    </source>
</evidence>
<comment type="caution">
    <text evidence="10">The sequence shown here is derived from an EMBL/GenBank/DDBJ whole genome shotgun (WGS) entry which is preliminary data.</text>
</comment>
<evidence type="ECO:0000256" key="5">
    <source>
        <dbReference type="ARBA" id="ARBA00023002"/>
    </source>
</evidence>
<dbReference type="PROSITE" id="PS51405">
    <property type="entry name" value="HEME_HALOPEROXIDASE"/>
    <property type="match status" value="1"/>
</dbReference>
<dbReference type="PANTHER" id="PTHR33577:SF1">
    <property type="entry name" value="HEME HALOPEROXIDASE FAMILY PROFILE DOMAIN-CONTAINING PROTEIN"/>
    <property type="match status" value="1"/>
</dbReference>
<organism evidence="10 11">
    <name type="scientific">Stereocaulon virgatum</name>
    <dbReference type="NCBI Taxonomy" id="373712"/>
    <lineage>
        <taxon>Eukaryota</taxon>
        <taxon>Fungi</taxon>
        <taxon>Dikarya</taxon>
        <taxon>Ascomycota</taxon>
        <taxon>Pezizomycotina</taxon>
        <taxon>Lecanoromycetes</taxon>
        <taxon>OSLEUM clade</taxon>
        <taxon>Lecanoromycetidae</taxon>
        <taxon>Lecanorales</taxon>
        <taxon>Lecanorineae</taxon>
        <taxon>Stereocaulaceae</taxon>
        <taxon>Stereocaulon</taxon>
    </lineage>
</organism>
<evidence type="ECO:0000256" key="6">
    <source>
        <dbReference type="ARBA" id="ARBA00023004"/>
    </source>
</evidence>
<comment type="similarity">
    <text evidence="7">Belongs to the chloroperoxidase family.</text>
</comment>
<proteinExistence type="inferred from homology"/>